<evidence type="ECO:0000256" key="1">
    <source>
        <dbReference type="SAM" id="MobiDB-lite"/>
    </source>
</evidence>
<feature type="region of interest" description="Disordered" evidence="1">
    <location>
        <begin position="23"/>
        <end position="64"/>
    </location>
</feature>
<dbReference type="AlphaFoldDB" id="A0AAV7RQI8"/>
<accession>A0AAV7RQI8</accession>
<sequence length="123" mass="14445">MKVMHLAEEEKRRSLYYLCRKDPNPETNLKETEHGEERVKIASGNRRGTSPKKHQEPKAEQLAHRRSCWKVRRLKAGAGTKEMGEELFTELLIVVEEVAITKIFRFRKEAESDIRFRSHAILE</sequence>
<evidence type="ECO:0000313" key="2">
    <source>
        <dbReference type="EMBL" id="KAJ1154057.1"/>
    </source>
</evidence>
<dbReference type="EMBL" id="JANPWB010000009">
    <property type="protein sequence ID" value="KAJ1154057.1"/>
    <property type="molecule type" value="Genomic_DNA"/>
</dbReference>
<name>A0AAV7RQI8_PLEWA</name>
<proteinExistence type="predicted"/>
<feature type="compositionally biased region" description="Basic and acidic residues" evidence="1">
    <location>
        <begin position="23"/>
        <end position="40"/>
    </location>
</feature>
<dbReference type="Proteomes" id="UP001066276">
    <property type="component" value="Chromosome 5"/>
</dbReference>
<reference evidence="2" key="1">
    <citation type="journal article" date="2022" name="bioRxiv">
        <title>Sequencing and chromosome-scale assembly of the giantPleurodeles waltlgenome.</title>
        <authorList>
            <person name="Brown T."/>
            <person name="Elewa A."/>
            <person name="Iarovenko S."/>
            <person name="Subramanian E."/>
            <person name="Araus A.J."/>
            <person name="Petzold A."/>
            <person name="Susuki M."/>
            <person name="Suzuki K.-i.T."/>
            <person name="Hayashi T."/>
            <person name="Toyoda A."/>
            <person name="Oliveira C."/>
            <person name="Osipova E."/>
            <person name="Leigh N.D."/>
            <person name="Simon A."/>
            <person name="Yun M.H."/>
        </authorList>
    </citation>
    <scope>NUCLEOTIDE SEQUENCE</scope>
    <source>
        <strain evidence="2">20211129_DDA</strain>
        <tissue evidence="2">Liver</tissue>
    </source>
</reference>
<evidence type="ECO:0000313" key="3">
    <source>
        <dbReference type="Proteomes" id="UP001066276"/>
    </source>
</evidence>
<comment type="caution">
    <text evidence="2">The sequence shown here is derived from an EMBL/GenBank/DDBJ whole genome shotgun (WGS) entry which is preliminary data.</text>
</comment>
<protein>
    <submittedName>
        <fullName evidence="2">Uncharacterized protein</fullName>
    </submittedName>
</protein>
<keyword evidence="3" id="KW-1185">Reference proteome</keyword>
<gene>
    <name evidence="2" type="ORF">NDU88_006814</name>
</gene>
<organism evidence="2 3">
    <name type="scientific">Pleurodeles waltl</name>
    <name type="common">Iberian ribbed newt</name>
    <dbReference type="NCBI Taxonomy" id="8319"/>
    <lineage>
        <taxon>Eukaryota</taxon>
        <taxon>Metazoa</taxon>
        <taxon>Chordata</taxon>
        <taxon>Craniata</taxon>
        <taxon>Vertebrata</taxon>
        <taxon>Euteleostomi</taxon>
        <taxon>Amphibia</taxon>
        <taxon>Batrachia</taxon>
        <taxon>Caudata</taxon>
        <taxon>Salamandroidea</taxon>
        <taxon>Salamandridae</taxon>
        <taxon>Pleurodelinae</taxon>
        <taxon>Pleurodeles</taxon>
    </lineage>
</organism>
<feature type="compositionally biased region" description="Basic and acidic residues" evidence="1">
    <location>
        <begin position="53"/>
        <end position="63"/>
    </location>
</feature>